<evidence type="ECO:0000313" key="4">
    <source>
        <dbReference type="Proteomes" id="UP000199574"/>
    </source>
</evidence>
<reference evidence="1 4" key="2">
    <citation type="submission" date="2016-10" db="EMBL/GenBank/DDBJ databases">
        <authorList>
            <person name="Varghese N."/>
            <person name="Submissions S."/>
        </authorList>
    </citation>
    <scope>NUCLEOTIDE SEQUENCE [LARGE SCALE GENOMIC DNA]</scope>
    <source>
        <strain evidence="1 4">MAR_2009_60</strain>
    </source>
</reference>
<evidence type="ECO:0000313" key="1">
    <source>
        <dbReference type="EMBL" id="SDT00249.1"/>
    </source>
</evidence>
<gene>
    <name evidence="2" type="ORF">SAMN05192540_2012</name>
    <name evidence="1" type="ORF">SAMN05192545_2544</name>
</gene>
<protein>
    <submittedName>
        <fullName evidence="2">Uncharacterized protein</fullName>
    </submittedName>
</protein>
<dbReference type="Proteomes" id="UP000183038">
    <property type="component" value="Unassembled WGS sequence"/>
</dbReference>
<evidence type="ECO:0000313" key="3">
    <source>
        <dbReference type="Proteomes" id="UP000183038"/>
    </source>
</evidence>
<proteinExistence type="predicted"/>
<accession>A0A1H4NPC5</accession>
<dbReference type="EMBL" id="FNTB01000001">
    <property type="protein sequence ID" value="SEB96805.1"/>
    <property type="molecule type" value="Genomic_DNA"/>
</dbReference>
<sequence length="33" mass="4108">MRQAKIYYEAILSEEMQELYLEIFIDRIKKITK</sequence>
<dbReference type="AlphaFoldDB" id="A0A1H4NPC5"/>
<keyword evidence="4" id="KW-1185">Reference proteome</keyword>
<evidence type="ECO:0000313" key="2">
    <source>
        <dbReference type="EMBL" id="SEB96805.1"/>
    </source>
</evidence>
<reference evidence="2 3" key="1">
    <citation type="submission" date="2016-10" db="EMBL/GenBank/DDBJ databases">
        <authorList>
            <person name="de Groot N.N."/>
        </authorList>
    </citation>
    <scope>NUCLEOTIDE SEQUENCE [LARGE SCALE GENOMIC DNA]</scope>
    <source>
        <strain evidence="2 3">MAR_2009_71</strain>
    </source>
</reference>
<organism evidence="2 3">
    <name type="scientific">Maribacter dokdonensis</name>
    <dbReference type="NCBI Taxonomy" id="320912"/>
    <lineage>
        <taxon>Bacteria</taxon>
        <taxon>Pseudomonadati</taxon>
        <taxon>Bacteroidota</taxon>
        <taxon>Flavobacteriia</taxon>
        <taxon>Flavobacteriales</taxon>
        <taxon>Flavobacteriaceae</taxon>
        <taxon>Maribacter</taxon>
    </lineage>
</organism>
<dbReference type="Proteomes" id="UP000199574">
    <property type="component" value="Chromosome I"/>
</dbReference>
<name>A0A1H4NPC5_9FLAO</name>
<dbReference type="EMBL" id="LT629754">
    <property type="protein sequence ID" value="SDT00249.1"/>
    <property type="molecule type" value="Genomic_DNA"/>
</dbReference>